<keyword evidence="3" id="KW-1185">Reference proteome</keyword>
<feature type="domain" description="Nucleolar protein 11 N-terminal" evidence="1">
    <location>
        <begin position="1"/>
        <end position="318"/>
    </location>
</feature>
<accession>A0A8K0KDR7</accession>
<proteinExistence type="predicted"/>
<dbReference type="OrthoDB" id="6502630at2759"/>
<dbReference type="PANTHER" id="PTHR15633">
    <property type="entry name" value="NUCLEOLAR PROTEIN 11"/>
    <property type="match status" value="1"/>
</dbReference>
<reference evidence="2" key="1">
    <citation type="submission" date="2013-04" db="EMBL/GenBank/DDBJ databases">
        <authorList>
            <person name="Qu J."/>
            <person name="Murali S.C."/>
            <person name="Bandaranaike D."/>
            <person name="Bellair M."/>
            <person name="Blankenburg K."/>
            <person name="Chao H."/>
            <person name="Dinh H."/>
            <person name="Doddapaneni H."/>
            <person name="Downs B."/>
            <person name="Dugan-Rocha S."/>
            <person name="Elkadiri S."/>
            <person name="Gnanaolivu R.D."/>
            <person name="Hernandez B."/>
            <person name="Javaid M."/>
            <person name="Jayaseelan J.C."/>
            <person name="Lee S."/>
            <person name="Li M."/>
            <person name="Ming W."/>
            <person name="Munidasa M."/>
            <person name="Muniz J."/>
            <person name="Nguyen L."/>
            <person name="Ongeri F."/>
            <person name="Osuji N."/>
            <person name="Pu L.-L."/>
            <person name="Puazo M."/>
            <person name="Qu C."/>
            <person name="Quiroz J."/>
            <person name="Raj R."/>
            <person name="Weissenberger G."/>
            <person name="Xin Y."/>
            <person name="Zou X."/>
            <person name="Han Y."/>
            <person name="Richards S."/>
            <person name="Worley K."/>
            <person name="Muzny D."/>
            <person name="Gibbs R."/>
        </authorList>
    </citation>
    <scope>NUCLEOTIDE SEQUENCE</scope>
    <source>
        <strain evidence="2">Sampled in the wild</strain>
    </source>
</reference>
<dbReference type="GO" id="GO:0003723">
    <property type="term" value="F:RNA binding"/>
    <property type="evidence" value="ECO:0007669"/>
    <property type="project" value="TreeGrafter"/>
</dbReference>
<dbReference type="GO" id="GO:0030490">
    <property type="term" value="P:maturation of SSU-rRNA"/>
    <property type="evidence" value="ECO:0007669"/>
    <property type="project" value="InterPro"/>
</dbReference>
<dbReference type="Pfam" id="PF08168">
    <property type="entry name" value="NOL11_N"/>
    <property type="match status" value="1"/>
</dbReference>
<evidence type="ECO:0000313" key="3">
    <source>
        <dbReference type="Proteomes" id="UP000792457"/>
    </source>
</evidence>
<evidence type="ECO:0000313" key="2">
    <source>
        <dbReference type="EMBL" id="KAG8231840.1"/>
    </source>
</evidence>
<protein>
    <recommendedName>
        <fullName evidence="1">Nucleolar protein 11 N-terminal domain-containing protein</fullName>
    </recommendedName>
</protein>
<reference evidence="2" key="2">
    <citation type="submission" date="2017-10" db="EMBL/GenBank/DDBJ databases">
        <title>Ladona fulva Genome sequencing and assembly.</title>
        <authorList>
            <person name="Murali S."/>
            <person name="Richards S."/>
            <person name="Bandaranaike D."/>
            <person name="Bellair M."/>
            <person name="Blankenburg K."/>
            <person name="Chao H."/>
            <person name="Dinh H."/>
            <person name="Doddapaneni H."/>
            <person name="Dugan-Rocha S."/>
            <person name="Elkadiri S."/>
            <person name="Gnanaolivu R."/>
            <person name="Hernandez B."/>
            <person name="Skinner E."/>
            <person name="Javaid M."/>
            <person name="Lee S."/>
            <person name="Li M."/>
            <person name="Ming W."/>
            <person name="Munidasa M."/>
            <person name="Muniz J."/>
            <person name="Nguyen L."/>
            <person name="Hughes D."/>
            <person name="Osuji N."/>
            <person name="Pu L.-L."/>
            <person name="Puazo M."/>
            <person name="Qu C."/>
            <person name="Quiroz J."/>
            <person name="Raj R."/>
            <person name="Weissenberger G."/>
            <person name="Xin Y."/>
            <person name="Zou X."/>
            <person name="Han Y."/>
            <person name="Worley K."/>
            <person name="Muzny D."/>
            <person name="Gibbs R."/>
        </authorList>
    </citation>
    <scope>NUCLEOTIDE SEQUENCE</scope>
    <source>
        <strain evidence="2">Sampled in the wild</strain>
    </source>
</reference>
<organism evidence="2 3">
    <name type="scientific">Ladona fulva</name>
    <name type="common">Scarce chaser dragonfly</name>
    <name type="synonym">Libellula fulva</name>
    <dbReference type="NCBI Taxonomy" id="123851"/>
    <lineage>
        <taxon>Eukaryota</taxon>
        <taxon>Metazoa</taxon>
        <taxon>Ecdysozoa</taxon>
        <taxon>Arthropoda</taxon>
        <taxon>Hexapoda</taxon>
        <taxon>Insecta</taxon>
        <taxon>Pterygota</taxon>
        <taxon>Palaeoptera</taxon>
        <taxon>Odonata</taxon>
        <taxon>Epiprocta</taxon>
        <taxon>Anisoptera</taxon>
        <taxon>Libelluloidea</taxon>
        <taxon>Libellulidae</taxon>
        <taxon>Ladona</taxon>
    </lineage>
</organism>
<dbReference type="PANTHER" id="PTHR15633:SF2">
    <property type="entry name" value="NUCLEOLAR PROTEIN 11"/>
    <property type="match status" value="1"/>
</dbReference>
<dbReference type="AlphaFoldDB" id="A0A8K0KDR7"/>
<dbReference type="EMBL" id="KZ308579">
    <property type="protein sequence ID" value="KAG8231840.1"/>
    <property type="molecule type" value="Genomic_DNA"/>
</dbReference>
<feature type="non-terminal residue" evidence="2">
    <location>
        <position position="455"/>
    </location>
</feature>
<comment type="caution">
    <text evidence="2">The sequence shown here is derived from an EMBL/GenBank/DDBJ whole genome shotgun (WGS) entry which is preliminary data.</text>
</comment>
<name>A0A8K0KDR7_LADFU</name>
<dbReference type="GO" id="GO:0005730">
    <property type="term" value="C:nucleolus"/>
    <property type="evidence" value="ECO:0007669"/>
    <property type="project" value="TreeGrafter"/>
</dbReference>
<dbReference type="InterPro" id="IPR042859">
    <property type="entry name" value="NOL11"/>
</dbReference>
<sequence length="455" mass="50852">MARLSNFHILCPLIDQSNFLGVVSDSSNDCVVVTLGRNIVIRYKISDRKQVGSWSTREKLTSPVIFDTIGCQYVAVFNHKQIRIWKQEDEDLDAIKKHKLPAPVHTLLVPSGATAEPAILFQSGRAWKLSTFINSKGKFMEIWEKPDRSGMNSILREDENLEEWHMITCQTFTYIILSARAPSRPKNPTFYLMKLTNEDDDEYNLQRRFTLQLKEAYLVAHTVIQQNGSCSLLTLWSNGKICRLNLDSYAVDDASSLSISEHSSVMETVSPGCVVDSVKELFDLENKVAMVALGPHHIALFGADSSHKGAVVYIVDIHSPVTGELPWEALKESAAMQCLESCNIKEILPRVWNAAGHLFIPSSDGRLVLASYELGSHTPLANLIGCLGKKTTSMKSNGMLGHHDQLLHGSWLSSHRSIQLHEKNEGIGKFSWDVDIPLKVHSKLRPLIEKGLPES</sequence>
<dbReference type="Proteomes" id="UP000792457">
    <property type="component" value="Unassembled WGS sequence"/>
</dbReference>
<evidence type="ECO:0000259" key="1">
    <source>
        <dbReference type="Pfam" id="PF08168"/>
    </source>
</evidence>
<gene>
    <name evidence="2" type="ORF">J437_LFUL008611</name>
</gene>
<dbReference type="InterPro" id="IPR012584">
    <property type="entry name" value="NOL11_N"/>
</dbReference>